<dbReference type="AlphaFoldDB" id="A0AA36GEV6"/>
<reference evidence="1" key="1">
    <citation type="submission" date="2023-07" db="EMBL/GenBank/DDBJ databases">
        <authorList>
            <consortium name="CYATHOMIX"/>
        </authorList>
    </citation>
    <scope>NUCLEOTIDE SEQUENCE</scope>
    <source>
        <strain evidence="1">N/A</strain>
    </source>
</reference>
<evidence type="ECO:0000313" key="2">
    <source>
        <dbReference type="Proteomes" id="UP001176961"/>
    </source>
</evidence>
<accession>A0AA36GEV6</accession>
<dbReference type="Proteomes" id="UP001176961">
    <property type="component" value="Unassembled WGS sequence"/>
</dbReference>
<evidence type="ECO:0000313" key="1">
    <source>
        <dbReference type="EMBL" id="CAJ0588383.1"/>
    </source>
</evidence>
<keyword evidence="2" id="KW-1185">Reference proteome</keyword>
<sequence length="172" mass="19934">MADIFNQIFNCIKGDYSNYTKDTVRKASEFLGIAENQPINIPRMRIAMAKLHRLKEHGQEDVVRLIRVIAIIMGYQVDIPHPPEPPARNEHVGGWFGRDICEIDNENLTQFVGQDGRTVDLKEIHNSLRRTKPKTPEEFFANFMTMLLVQNQISKNSQRDTSKKRWGSQRLL</sequence>
<dbReference type="EMBL" id="CATQJL010000001">
    <property type="protein sequence ID" value="CAJ0588383.1"/>
    <property type="molecule type" value="Genomic_DNA"/>
</dbReference>
<proteinExistence type="predicted"/>
<name>A0AA36GEV6_CYLNA</name>
<organism evidence="1 2">
    <name type="scientific">Cylicocyclus nassatus</name>
    <name type="common">Nematode worm</name>
    <dbReference type="NCBI Taxonomy" id="53992"/>
    <lineage>
        <taxon>Eukaryota</taxon>
        <taxon>Metazoa</taxon>
        <taxon>Ecdysozoa</taxon>
        <taxon>Nematoda</taxon>
        <taxon>Chromadorea</taxon>
        <taxon>Rhabditida</taxon>
        <taxon>Rhabditina</taxon>
        <taxon>Rhabditomorpha</taxon>
        <taxon>Strongyloidea</taxon>
        <taxon>Strongylidae</taxon>
        <taxon>Cylicocyclus</taxon>
    </lineage>
</organism>
<gene>
    <name evidence="1" type="ORF">CYNAS_LOCUS366</name>
</gene>
<comment type="caution">
    <text evidence="1">The sequence shown here is derived from an EMBL/GenBank/DDBJ whole genome shotgun (WGS) entry which is preliminary data.</text>
</comment>
<protein>
    <submittedName>
        <fullName evidence="1">Uncharacterized protein</fullName>
    </submittedName>
</protein>